<reference evidence="16" key="1">
    <citation type="submission" date="2025-08" db="UniProtKB">
        <authorList>
            <consortium name="RefSeq"/>
        </authorList>
    </citation>
    <scope>IDENTIFICATION</scope>
    <source>
        <tissue evidence="16">Testes</tissue>
    </source>
</reference>
<dbReference type="Pfam" id="PF13906">
    <property type="entry name" value="AA_permease_C"/>
    <property type="match status" value="1"/>
</dbReference>
<dbReference type="Pfam" id="PF13520">
    <property type="entry name" value="AA_permease_2"/>
    <property type="match status" value="1"/>
</dbReference>
<dbReference type="InterPro" id="IPR004755">
    <property type="entry name" value="Cat_AA_permease"/>
</dbReference>
<dbReference type="PANTHER" id="PTHR43243:SF105">
    <property type="entry name" value="CATIONIC AMINO ACID TRANSPORTER C-TERMINAL DOMAIN-CONTAINING PROTEIN"/>
    <property type="match status" value="1"/>
</dbReference>
<protein>
    <submittedName>
        <fullName evidence="16">High affinity cationic amino acid transporter 1-like</fullName>
    </submittedName>
</protein>
<comment type="catalytic activity">
    <reaction evidence="12">
        <text>L-ornithine(in) = L-ornithine(out)</text>
        <dbReference type="Rhea" id="RHEA:71199"/>
        <dbReference type="ChEBI" id="CHEBI:46911"/>
    </reaction>
</comment>
<dbReference type="NCBIfam" id="TIGR00906">
    <property type="entry name" value="2A0303"/>
    <property type="match status" value="1"/>
</dbReference>
<feature type="transmembrane region" description="Helical" evidence="13">
    <location>
        <begin position="158"/>
        <end position="181"/>
    </location>
</feature>
<feature type="transmembrane region" description="Helical" evidence="13">
    <location>
        <begin position="193"/>
        <end position="214"/>
    </location>
</feature>
<accession>A0ABM0GJD4</accession>
<keyword evidence="15" id="KW-1185">Reference proteome</keyword>
<feature type="transmembrane region" description="Helical" evidence="13">
    <location>
        <begin position="553"/>
        <end position="574"/>
    </location>
</feature>
<gene>
    <name evidence="16" type="primary">LOC100368510</name>
</gene>
<evidence type="ECO:0000256" key="7">
    <source>
        <dbReference type="ARBA" id="ARBA00022989"/>
    </source>
</evidence>
<feature type="transmembrane region" description="Helical" evidence="13">
    <location>
        <begin position="372"/>
        <end position="391"/>
    </location>
</feature>
<feature type="transmembrane region" description="Helical" evidence="13">
    <location>
        <begin position="276"/>
        <end position="300"/>
    </location>
</feature>
<dbReference type="InterPro" id="IPR029485">
    <property type="entry name" value="CAT_C"/>
</dbReference>
<evidence type="ECO:0000256" key="11">
    <source>
        <dbReference type="ARBA" id="ARBA00034423"/>
    </source>
</evidence>
<feature type="transmembrane region" description="Helical" evidence="13">
    <location>
        <begin position="234"/>
        <end position="255"/>
    </location>
</feature>
<feature type="transmembrane region" description="Helical" evidence="13">
    <location>
        <begin position="34"/>
        <end position="53"/>
    </location>
</feature>
<evidence type="ECO:0000256" key="13">
    <source>
        <dbReference type="SAM" id="Phobius"/>
    </source>
</evidence>
<evidence type="ECO:0000256" key="3">
    <source>
        <dbReference type="ARBA" id="ARBA00022448"/>
    </source>
</evidence>
<evidence type="ECO:0000256" key="6">
    <source>
        <dbReference type="ARBA" id="ARBA00022970"/>
    </source>
</evidence>
<comment type="subcellular location">
    <subcellularLocation>
        <location evidence="1">Cell membrane</location>
        <topology evidence="1">Multi-pass membrane protein</topology>
    </subcellularLocation>
</comment>
<organism evidence="15 16">
    <name type="scientific">Saccoglossus kowalevskii</name>
    <name type="common">Acorn worm</name>
    <dbReference type="NCBI Taxonomy" id="10224"/>
    <lineage>
        <taxon>Eukaryota</taxon>
        <taxon>Metazoa</taxon>
        <taxon>Hemichordata</taxon>
        <taxon>Enteropneusta</taxon>
        <taxon>Harrimaniidae</taxon>
        <taxon>Saccoglossus</taxon>
    </lineage>
</organism>
<evidence type="ECO:0000256" key="4">
    <source>
        <dbReference type="ARBA" id="ARBA00022475"/>
    </source>
</evidence>
<dbReference type="Gene3D" id="1.20.1740.10">
    <property type="entry name" value="Amino acid/polyamine transporter I"/>
    <property type="match status" value="1"/>
</dbReference>
<feature type="domain" description="Cationic amino acid transporter C-terminal" evidence="14">
    <location>
        <begin position="526"/>
        <end position="576"/>
    </location>
</feature>
<keyword evidence="7 13" id="KW-1133">Transmembrane helix</keyword>
<evidence type="ECO:0000256" key="8">
    <source>
        <dbReference type="ARBA" id="ARBA00023136"/>
    </source>
</evidence>
<evidence type="ECO:0000256" key="12">
    <source>
        <dbReference type="ARBA" id="ARBA00034450"/>
    </source>
</evidence>
<sequence>MTICHRFKQRLLRKKYIDFAYIEESNLKRCLDTIDLTALGIGGTLGTGLYVIAGQVGKEVAGPSVVLSFLIAGIASVLSGLCYAEFGARVPRAGSAYVYAYVTVGELWGFVIGWNMILEYVIGSASVARGWSGYFDSMLGENLENFSMKYIPMNMPGIAAYPDFLAFVIVLSVTAILMVGVKESSRFNNVFTSINMVVVLFILVTAVLKANFYYWDIQVEDIPDPETQGDGGFFPFGFSGTMSGAATCFYAFVGFDAIATTGEEVKNPQQAIPVSILLSLTFVFLSYFGVSSALTLLVPYYELDSGAPIPHAFQYIGWEWARYIVTIGAVCGLSTSLLGSMLPLPRVIYAMANDGLVFRYFSRVDDNYRTPLVATAVSGIFAGLMALFFEIKQLVDMMSIGTLLAYTIVSVCVLILRYECDTGKPTLSHLHHPGPDTTPTLLDVLGQCFASNTSTPSELSSSIVTYATSILGALIFMFCSVMIFAESNLAHGEWWAIILAITLGICILVSLYAISKQPQNTRGLTFKAPAVPLLPIISMFINIYLMLKLSYATWIRFSIWMSIGFCIYFGYGIWNSSEELRLKETFANEALNSDDDSDDGAEAVKMNVDKTDNEGAPLLSNMLPIIIESD</sequence>
<evidence type="ECO:0000256" key="10">
    <source>
        <dbReference type="ARBA" id="ARBA00034422"/>
    </source>
</evidence>
<name>A0ABM0GJD4_SACKO</name>
<feature type="transmembrane region" description="Helical" evidence="13">
    <location>
        <begin position="463"/>
        <end position="483"/>
    </location>
</feature>
<feature type="transmembrane region" description="Helical" evidence="13">
    <location>
        <begin position="65"/>
        <end position="84"/>
    </location>
</feature>
<keyword evidence="4" id="KW-1003">Cell membrane</keyword>
<proteinExistence type="inferred from homology"/>
<comment type="catalytic activity">
    <reaction evidence="11">
        <text>L-arginine(in) = L-arginine(out)</text>
        <dbReference type="Rhea" id="RHEA:32143"/>
        <dbReference type="ChEBI" id="CHEBI:32682"/>
    </reaction>
</comment>
<dbReference type="PIRSF" id="PIRSF006060">
    <property type="entry name" value="AA_transporter"/>
    <property type="match status" value="1"/>
</dbReference>
<keyword evidence="5 13" id="KW-0812">Transmembrane</keyword>
<feature type="transmembrane region" description="Helical" evidence="13">
    <location>
        <begin position="96"/>
        <end position="117"/>
    </location>
</feature>
<feature type="transmembrane region" description="Helical" evidence="13">
    <location>
        <begin position="526"/>
        <end position="547"/>
    </location>
</feature>
<comment type="similarity">
    <text evidence="2">Belongs to the amino acid-polyamine-organocation (APC) superfamily. Cationic amino acid transporter (CAT) (TC 2.A.3.3) family.</text>
</comment>
<evidence type="ECO:0000256" key="2">
    <source>
        <dbReference type="ARBA" id="ARBA00008572"/>
    </source>
</evidence>
<dbReference type="GeneID" id="100368510"/>
<dbReference type="InterPro" id="IPR002293">
    <property type="entry name" value="AA/rel_permease1"/>
</dbReference>
<feature type="transmembrane region" description="Helical" evidence="13">
    <location>
        <begin position="495"/>
        <end position="514"/>
    </location>
</feature>
<evidence type="ECO:0000259" key="14">
    <source>
        <dbReference type="Pfam" id="PF13906"/>
    </source>
</evidence>
<evidence type="ECO:0000313" key="16">
    <source>
        <dbReference type="RefSeq" id="XP_002731141.1"/>
    </source>
</evidence>
<keyword evidence="8 13" id="KW-0472">Membrane</keyword>
<dbReference type="Proteomes" id="UP000694865">
    <property type="component" value="Unplaced"/>
</dbReference>
<feature type="transmembrane region" description="Helical" evidence="13">
    <location>
        <begin position="397"/>
        <end position="416"/>
    </location>
</feature>
<dbReference type="RefSeq" id="XP_002731141.1">
    <property type="nucleotide sequence ID" value="XM_002731095.2"/>
</dbReference>
<evidence type="ECO:0000256" key="1">
    <source>
        <dbReference type="ARBA" id="ARBA00004651"/>
    </source>
</evidence>
<keyword evidence="6" id="KW-0029">Amino-acid transport</keyword>
<evidence type="ECO:0000313" key="15">
    <source>
        <dbReference type="Proteomes" id="UP000694865"/>
    </source>
</evidence>
<keyword evidence="9" id="KW-0325">Glycoprotein</keyword>
<evidence type="ECO:0000256" key="9">
    <source>
        <dbReference type="ARBA" id="ARBA00023180"/>
    </source>
</evidence>
<comment type="catalytic activity">
    <reaction evidence="10">
        <text>L-lysine(in) = L-lysine(out)</text>
        <dbReference type="Rhea" id="RHEA:70935"/>
        <dbReference type="ChEBI" id="CHEBI:32551"/>
    </reaction>
</comment>
<evidence type="ECO:0000256" key="5">
    <source>
        <dbReference type="ARBA" id="ARBA00022692"/>
    </source>
</evidence>
<dbReference type="PANTHER" id="PTHR43243">
    <property type="entry name" value="INNER MEMBRANE TRANSPORTER YGJI-RELATED"/>
    <property type="match status" value="1"/>
</dbReference>
<feature type="transmembrane region" description="Helical" evidence="13">
    <location>
        <begin position="320"/>
        <end position="342"/>
    </location>
</feature>
<keyword evidence="3" id="KW-0813">Transport</keyword>